<evidence type="ECO:0000256" key="1">
    <source>
        <dbReference type="ARBA" id="ARBA00001974"/>
    </source>
</evidence>
<accession>B6K6N0</accession>
<organism evidence="7 9">
    <name type="scientific">Schizosaccharomyces japonicus (strain yFS275 / FY16936)</name>
    <name type="common">Fission yeast</name>
    <dbReference type="NCBI Taxonomy" id="402676"/>
    <lineage>
        <taxon>Eukaryota</taxon>
        <taxon>Fungi</taxon>
        <taxon>Dikarya</taxon>
        <taxon>Ascomycota</taxon>
        <taxon>Taphrinomycotina</taxon>
        <taxon>Schizosaccharomycetes</taxon>
        <taxon>Schizosaccharomycetales</taxon>
        <taxon>Schizosaccharomycetaceae</taxon>
        <taxon>Schizosaccharomyces</taxon>
    </lineage>
</organism>
<dbReference type="HAMAP" id="MF_00129">
    <property type="entry name" value="MnmG_GidA"/>
    <property type="match status" value="1"/>
</dbReference>
<dbReference type="GO" id="GO:0005739">
    <property type="term" value="C:mitochondrion"/>
    <property type="evidence" value="ECO:0000318"/>
    <property type="project" value="GO_Central"/>
</dbReference>
<dbReference type="FunFam" id="3.50.50.60:FF:000002">
    <property type="entry name" value="tRNA uridine 5-carboxymethylaminomethyl modification enzyme MnmG"/>
    <property type="match status" value="1"/>
</dbReference>
<dbReference type="Gene3D" id="1.10.150.570">
    <property type="entry name" value="GidA associated domain, C-terminal subdomain"/>
    <property type="match status" value="1"/>
</dbReference>
<evidence type="ECO:0000256" key="5">
    <source>
        <dbReference type="ARBA" id="ARBA00054993"/>
    </source>
</evidence>
<dbReference type="InterPro" id="IPR004416">
    <property type="entry name" value="MnmG"/>
</dbReference>
<dbReference type="GO" id="GO:0050660">
    <property type="term" value="F:flavin adenine dinucleotide binding"/>
    <property type="evidence" value="ECO:0000318"/>
    <property type="project" value="GO_Central"/>
</dbReference>
<protein>
    <submittedName>
        <fullName evidence="7">tRNA uridine 5-carboxymethylaminomethyl modification enzyme</fullName>
    </submittedName>
</protein>
<dbReference type="InterPro" id="IPR036188">
    <property type="entry name" value="FAD/NAD-bd_sf"/>
</dbReference>
<dbReference type="PANTHER" id="PTHR11806">
    <property type="entry name" value="GLUCOSE INHIBITED DIVISION PROTEIN A"/>
    <property type="match status" value="1"/>
</dbReference>
<dbReference type="OrthoDB" id="3268246at2759"/>
<dbReference type="Pfam" id="PF13932">
    <property type="entry name" value="SAM_GIDA_C"/>
    <property type="match status" value="1"/>
</dbReference>
<dbReference type="SUPFAM" id="SSF51905">
    <property type="entry name" value="FAD/NAD(P)-binding domain"/>
    <property type="match status" value="1"/>
</dbReference>
<dbReference type="OMA" id="CNPAMGG"/>
<dbReference type="GO" id="GO:0030488">
    <property type="term" value="P:tRNA methylation"/>
    <property type="evidence" value="ECO:0000318"/>
    <property type="project" value="GO_Central"/>
</dbReference>
<comment type="function">
    <text evidence="5">Component of the MSS1-MTO1 complex that catalyzes the 5-carboxymethylaminomethyluridine (cmnm(5)U) modification at the 34th wobble position (U34) of mitochondrial tRNAs.</text>
</comment>
<dbReference type="STRING" id="402676.B6K6N0"/>
<dbReference type="InterPro" id="IPR020595">
    <property type="entry name" value="MnmG-rel_CS"/>
</dbReference>
<dbReference type="SMART" id="SM01228">
    <property type="entry name" value="GIDA_assoc_3"/>
    <property type="match status" value="1"/>
</dbReference>
<evidence type="ECO:0000313" key="8">
    <source>
        <dbReference type="JaponicusDB" id="SJAG_04367"/>
    </source>
</evidence>
<dbReference type="PROSITE" id="PS01281">
    <property type="entry name" value="GIDA_2"/>
    <property type="match status" value="1"/>
</dbReference>
<dbReference type="NCBIfam" id="TIGR00136">
    <property type="entry name" value="mnmG_gidA"/>
    <property type="match status" value="1"/>
</dbReference>
<dbReference type="PANTHER" id="PTHR11806:SF0">
    <property type="entry name" value="PROTEIN MTO1 HOMOLOG, MITOCHONDRIAL"/>
    <property type="match status" value="1"/>
</dbReference>
<dbReference type="InterPro" id="IPR002218">
    <property type="entry name" value="MnmG-rel"/>
</dbReference>
<evidence type="ECO:0000256" key="3">
    <source>
        <dbReference type="ARBA" id="ARBA00022630"/>
    </source>
</evidence>
<dbReference type="eggNOG" id="KOG2311">
    <property type="taxonomic scope" value="Eukaryota"/>
</dbReference>
<evidence type="ECO:0000259" key="6">
    <source>
        <dbReference type="SMART" id="SM01228"/>
    </source>
</evidence>
<dbReference type="EMBL" id="KE651167">
    <property type="protein sequence ID" value="EEB09184.1"/>
    <property type="molecule type" value="Genomic_DNA"/>
</dbReference>
<dbReference type="HOGENOM" id="CLU_007831_2_2_1"/>
<evidence type="ECO:0000256" key="2">
    <source>
        <dbReference type="ARBA" id="ARBA00007653"/>
    </source>
</evidence>
<dbReference type="JaponicusDB" id="SJAG_04367">
    <property type="gene designation" value="ips1"/>
</dbReference>
<dbReference type="InterPro" id="IPR040131">
    <property type="entry name" value="MnmG_N"/>
</dbReference>
<sequence length="674" mass="75335">MLMRKSYSRFGATLAKRHFQTSSLICNKKVIVIGGGHAGVEAAAASARSGVKTWLITKSKRDIGKMSCNPAFGGIGKGTLLREIDALDGVVGRVCDESAIQFRLLNRSKGPAVWSPRAQMDRKAFQRNMQSTLASYDLKLLQIIEGDVVDINVNTTGADKPFISNVLLADGTKFDATSVVIATGTFLSAELHIGHKSIPGGRIGENPSCALSDTLRKLGFRIKRLKTGTPPRLASHSIDITKMIPEYGDDQPAPFSYLNSRDNFQPSLPQRPCYVTYTNATTHEIVRKNMHLAPHMAAVHINSPRYCPSIETKIVRFPLRERHIVWLEPEGFDEDALWYPNGLSNSLPEDVQLQLIRSISGLKDAVIVQPAYGVMYDYLDPLQLNASLETQLVSGLFLAGQINGTTGYEEAAAQGVLAGINAAKYTKNEELVVIPRKVAMLGVLVDDLVTKGVTEPYRMFTSRSEYRLTTRADNADERLTPLAKNIGLLDNNPNRYTLFQSMLKQRQKVIEAAKEFSLTAHEWKQLGYTVNQDGKHRTLWELLRNPTFDRMRLLKLIPSTKELSQTQLNRILVEALYTTYIEQQESENRFLNFREEATIIPNDVDYTAIGGISTEEINLLQCIKPSSLAQLKQISGIKPGTIIRLLRHVRRNASKEQWFQTVFGNPRKMFLQSK</sequence>
<dbReference type="GeneID" id="7050919"/>
<dbReference type="VEuPathDB" id="FungiDB:SJAG_04367"/>
<dbReference type="PRINTS" id="PR00411">
    <property type="entry name" value="PNDRDTASEI"/>
</dbReference>
<gene>
    <name evidence="8" type="primary">ips1</name>
    <name evidence="7" type="ORF">SJAG_04367</name>
</gene>
<dbReference type="GO" id="GO:0070899">
    <property type="term" value="P:mitochondrial tRNA wobble uridine modification"/>
    <property type="evidence" value="ECO:0000318"/>
    <property type="project" value="GO_Central"/>
</dbReference>
<dbReference type="InterPro" id="IPR047001">
    <property type="entry name" value="MnmG_C_subdom"/>
</dbReference>
<dbReference type="PROSITE" id="PS01280">
    <property type="entry name" value="GIDA_1"/>
    <property type="match status" value="1"/>
</dbReference>
<dbReference type="Gene3D" id="3.50.50.60">
    <property type="entry name" value="FAD/NAD(P)-binding domain"/>
    <property type="match status" value="2"/>
</dbReference>
<dbReference type="RefSeq" id="XP_002175477.1">
    <property type="nucleotide sequence ID" value="XM_002175441.2"/>
</dbReference>
<dbReference type="InterPro" id="IPR044920">
    <property type="entry name" value="MnmG_C_subdom_sf"/>
</dbReference>
<dbReference type="Pfam" id="PF01134">
    <property type="entry name" value="GIDA"/>
    <property type="match status" value="1"/>
</dbReference>
<dbReference type="AlphaFoldDB" id="B6K6N0"/>
<name>B6K6N0_SCHJY</name>
<comment type="cofactor">
    <cofactor evidence="1">
        <name>FAD</name>
        <dbReference type="ChEBI" id="CHEBI:57692"/>
    </cofactor>
</comment>
<reference evidence="7 9" key="1">
    <citation type="journal article" date="2011" name="Science">
        <title>Comparative functional genomics of the fission yeasts.</title>
        <authorList>
            <person name="Rhind N."/>
            <person name="Chen Z."/>
            <person name="Yassour M."/>
            <person name="Thompson D.A."/>
            <person name="Haas B.J."/>
            <person name="Habib N."/>
            <person name="Wapinski I."/>
            <person name="Roy S."/>
            <person name="Lin M.F."/>
            <person name="Heiman D.I."/>
            <person name="Young S.K."/>
            <person name="Furuya K."/>
            <person name="Guo Y."/>
            <person name="Pidoux A."/>
            <person name="Chen H.M."/>
            <person name="Robbertse B."/>
            <person name="Goldberg J.M."/>
            <person name="Aoki K."/>
            <person name="Bayne E.H."/>
            <person name="Berlin A.M."/>
            <person name="Desjardins C.A."/>
            <person name="Dobbs E."/>
            <person name="Dukaj L."/>
            <person name="Fan L."/>
            <person name="FitzGerald M.G."/>
            <person name="French C."/>
            <person name="Gujja S."/>
            <person name="Hansen K."/>
            <person name="Keifenheim D."/>
            <person name="Levin J.Z."/>
            <person name="Mosher R.A."/>
            <person name="Mueller C.A."/>
            <person name="Pfiffner J."/>
            <person name="Priest M."/>
            <person name="Russ C."/>
            <person name="Smialowska A."/>
            <person name="Swoboda P."/>
            <person name="Sykes S.M."/>
            <person name="Vaughn M."/>
            <person name="Vengrova S."/>
            <person name="Yoder R."/>
            <person name="Zeng Q."/>
            <person name="Allshire R."/>
            <person name="Baulcombe D."/>
            <person name="Birren B.W."/>
            <person name="Brown W."/>
            <person name="Ekwall K."/>
            <person name="Kellis M."/>
            <person name="Leatherwood J."/>
            <person name="Levin H."/>
            <person name="Margalit H."/>
            <person name="Martienssen R."/>
            <person name="Nieduszynski C.A."/>
            <person name="Spatafora J.W."/>
            <person name="Friedman N."/>
            <person name="Dalgaard J.Z."/>
            <person name="Baumann P."/>
            <person name="Niki H."/>
            <person name="Regev A."/>
            <person name="Nusbaum C."/>
        </authorList>
    </citation>
    <scope>NUCLEOTIDE SEQUENCE [LARGE SCALE GENOMIC DNA]</scope>
    <source>
        <strain evidence="9">yFS275 / FY16936</strain>
    </source>
</reference>
<evidence type="ECO:0000256" key="4">
    <source>
        <dbReference type="ARBA" id="ARBA00022827"/>
    </source>
</evidence>
<evidence type="ECO:0000313" key="7">
    <source>
        <dbReference type="EMBL" id="EEB09184.1"/>
    </source>
</evidence>
<proteinExistence type="inferred from homology"/>
<dbReference type="InterPro" id="IPR049312">
    <property type="entry name" value="GIDA_C_N"/>
</dbReference>
<dbReference type="Pfam" id="PF21680">
    <property type="entry name" value="GIDA_C_1st"/>
    <property type="match status" value="1"/>
</dbReference>
<comment type="similarity">
    <text evidence="2">Belongs to the MnmG family.</text>
</comment>
<keyword evidence="9" id="KW-1185">Reference proteome</keyword>
<keyword evidence="4" id="KW-0274">FAD</keyword>
<keyword evidence="3" id="KW-0285">Flavoprotein</keyword>
<dbReference type="Proteomes" id="UP000001744">
    <property type="component" value="Unassembled WGS sequence"/>
</dbReference>
<evidence type="ECO:0000313" key="9">
    <source>
        <dbReference type="Proteomes" id="UP000001744"/>
    </source>
</evidence>
<feature type="domain" description="tRNA uridine 5-carboxymethylaminomethyl modification enzyme C-terminal subdomain" evidence="6">
    <location>
        <begin position="575"/>
        <end position="647"/>
    </location>
</feature>
<dbReference type="InterPro" id="IPR026904">
    <property type="entry name" value="MnmG_C"/>
</dbReference>